<evidence type="ECO:0000313" key="6">
    <source>
        <dbReference type="Proteomes" id="UP001432312"/>
    </source>
</evidence>
<keyword evidence="2" id="KW-0547">Nucleotide-binding</keyword>
<dbReference type="InterPro" id="IPR032823">
    <property type="entry name" value="BCA_ABC_TP_C"/>
</dbReference>
<evidence type="ECO:0000313" key="5">
    <source>
        <dbReference type="EMBL" id="WUN83351.1"/>
    </source>
</evidence>
<dbReference type="SUPFAM" id="SSF52540">
    <property type="entry name" value="P-loop containing nucleoside triphosphate hydrolases"/>
    <property type="match status" value="1"/>
</dbReference>
<name>A0ABZ1QL07_9ACTN</name>
<feature type="domain" description="Branched-chain amino acid ATP-binding cassette transporter C-terminal" evidence="4">
    <location>
        <begin position="31"/>
        <end position="52"/>
    </location>
</feature>
<keyword evidence="3" id="KW-0067">ATP-binding</keyword>
<accession>A0ABZ1QL07</accession>
<dbReference type="Pfam" id="PF12399">
    <property type="entry name" value="BCA_ABC_TP_C"/>
    <property type="match status" value="1"/>
</dbReference>
<proteinExistence type="predicted"/>
<dbReference type="PANTHER" id="PTHR45772">
    <property type="entry name" value="CONSERVED COMPONENT OF ABC TRANSPORTER FOR NATURAL AMINO ACIDS-RELATED"/>
    <property type="match status" value="1"/>
</dbReference>
<dbReference type="PANTHER" id="PTHR45772:SF9">
    <property type="entry name" value="CONSERVED COMPONENT OF ABC TRANSPORTER FOR NATURAL AMINO ACIDS"/>
    <property type="match status" value="1"/>
</dbReference>
<gene>
    <name evidence="5" type="ORF">OHA91_35445</name>
</gene>
<protein>
    <recommendedName>
        <fullName evidence="4">Branched-chain amino acid ATP-binding cassette transporter C-terminal domain-containing protein</fullName>
    </recommendedName>
</protein>
<keyword evidence="6" id="KW-1185">Reference proteome</keyword>
<reference evidence="5" key="1">
    <citation type="submission" date="2022-10" db="EMBL/GenBank/DDBJ databases">
        <title>The complete genomes of actinobacterial strains from the NBC collection.</title>
        <authorList>
            <person name="Joergensen T.S."/>
            <person name="Alvarez Arevalo M."/>
            <person name="Sterndorff E.B."/>
            <person name="Faurdal D."/>
            <person name="Vuksanovic O."/>
            <person name="Mourched A.-S."/>
            <person name="Charusanti P."/>
            <person name="Shaw S."/>
            <person name="Blin K."/>
            <person name="Weber T."/>
        </authorList>
    </citation>
    <scope>NUCLEOTIDE SEQUENCE</scope>
    <source>
        <strain evidence="5">NBC_00303</strain>
    </source>
</reference>
<dbReference type="GeneID" id="95501460"/>
<sequence>MTVLLIEHDLDMVFELADTVTVMHLGRHLETGTPEEVRASGEVQSAYLGTTEATS</sequence>
<evidence type="ECO:0000256" key="1">
    <source>
        <dbReference type="ARBA" id="ARBA00022448"/>
    </source>
</evidence>
<dbReference type="Gene3D" id="3.40.50.300">
    <property type="entry name" value="P-loop containing nucleotide triphosphate hydrolases"/>
    <property type="match status" value="1"/>
</dbReference>
<evidence type="ECO:0000256" key="3">
    <source>
        <dbReference type="ARBA" id="ARBA00022840"/>
    </source>
</evidence>
<evidence type="ECO:0000256" key="2">
    <source>
        <dbReference type="ARBA" id="ARBA00022741"/>
    </source>
</evidence>
<dbReference type="EMBL" id="CP108036">
    <property type="protein sequence ID" value="WUN83351.1"/>
    <property type="molecule type" value="Genomic_DNA"/>
</dbReference>
<organism evidence="5 6">
    <name type="scientific">Streptomyces erythrochromogenes</name>
    <dbReference type="NCBI Taxonomy" id="285574"/>
    <lineage>
        <taxon>Bacteria</taxon>
        <taxon>Bacillati</taxon>
        <taxon>Actinomycetota</taxon>
        <taxon>Actinomycetes</taxon>
        <taxon>Kitasatosporales</taxon>
        <taxon>Streptomycetaceae</taxon>
        <taxon>Streptomyces</taxon>
    </lineage>
</organism>
<evidence type="ECO:0000259" key="4">
    <source>
        <dbReference type="Pfam" id="PF12399"/>
    </source>
</evidence>
<dbReference type="InterPro" id="IPR027417">
    <property type="entry name" value="P-loop_NTPase"/>
</dbReference>
<dbReference type="RefSeq" id="WP_328740721.1">
    <property type="nucleotide sequence ID" value="NZ_CP108036.1"/>
</dbReference>
<keyword evidence="1" id="KW-0813">Transport</keyword>
<dbReference type="InterPro" id="IPR051120">
    <property type="entry name" value="ABC_AA/LPS_Transport"/>
</dbReference>
<dbReference type="Proteomes" id="UP001432312">
    <property type="component" value="Chromosome"/>
</dbReference>